<dbReference type="Proteomes" id="UP001054889">
    <property type="component" value="Unassembled WGS sequence"/>
</dbReference>
<name>A0AAV5D9M9_ELECO</name>
<keyword evidence="1" id="KW-0472">Membrane</keyword>
<keyword evidence="3" id="KW-1185">Reference proteome</keyword>
<proteinExistence type="predicted"/>
<reference evidence="2" key="1">
    <citation type="journal article" date="2018" name="DNA Res.">
        <title>Multiple hybrid de novo genome assembly of finger millet, an orphan allotetraploid crop.</title>
        <authorList>
            <person name="Hatakeyama M."/>
            <person name="Aluri S."/>
            <person name="Balachadran M.T."/>
            <person name="Sivarajan S.R."/>
            <person name="Patrignani A."/>
            <person name="Gruter S."/>
            <person name="Poveda L."/>
            <person name="Shimizu-Inatsugi R."/>
            <person name="Baeten J."/>
            <person name="Francoijs K.J."/>
            <person name="Nataraja K.N."/>
            <person name="Reddy Y.A.N."/>
            <person name="Phadnis S."/>
            <person name="Ravikumar R.L."/>
            <person name="Schlapbach R."/>
            <person name="Sreeman S.M."/>
            <person name="Shimizu K.K."/>
        </authorList>
    </citation>
    <scope>NUCLEOTIDE SEQUENCE</scope>
</reference>
<gene>
    <name evidence="2" type="primary">ga24835</name>
    <name evidence="2" type="ORF">PR202_ga24835</name>
</gene>
<evidence type="ECO:0000313" key="2">
    <source>
        <dbReference type="EMBL" id="GJN07046.1"/>
    </source>
</evidence>
<dbReference type="EMBL" id="BQKI01000013">
    <property type="protein sequence ID" value="GJN07046.1"/>
    <property type="molecule type" value="Genomic_DNA"/>
</dbReference>
<keyword evidence="1" id="KW-1133">Transmembrane helix</keyword>
<dbReference type="AlphaFoldDB" id="A0AAV5D9M9"/>
<sequence length="75" mass="8470">MLGAFLGRDSVKISNMLDHLMTYRTGMIQEPLRIFRMQKLGSGLIIMANLLISLCQTLICILIRSTTIAKSTLNW</sequence>
<evidence type="ECO:0000256" key="1">
    <source>
        <dbReference type="SAM" id="Phobius"/>
    </source>
</evidence>
<keyword evidence="1" id="KW-0812">Transmembrane</keyword>
<accession>A0AAV5D9M9</accession>
<reference evidence="2" key="2">
    <citation type="submission" date="2021-12" db="EMBL/GenBank/DDBJ databases">
        <title>Resequencing data analysis of finger millet.</title>
        <authorList>
            <person name="Hatakeyama M."/>
            <person name="Aluri S."/>
            <person name="Balachadran M.T."/>
            <person name="Sivarajan S.R."/>
            <person name="Poveda L."/>
            <person name="Shimizu-Inatsugi R."/>
            <person name="Schlapbach R."/>
            <person name="Sreeman S.M."/>
            <person name="Shimizu K.K."/>
        </authorList>
    </citation>
    <scope>NUCLEOTIDE SEQUENCE</scope>
</reference>
<comment type="caution">
    <text evidence="2">The sequence shown here is derived from an EMBL/GenBank/DDBJ whole genome shotgun (WGS) entry which is preliminary data.</text>
</comment>
<protein>
    <submittedName>
        <fullName evidence="2">Uncharacterized protein</fullName>
    </submittedName>
</protein>
<organism evidence="2 3">
    <name type="scientific">Eleusine coracana subsp. coracana</name>
    <dbReference type="NCBI Taxonomy" id="191504"/>
    <lineage>
        <taxon>Eukaryota</taxon>
        <taxon>Viridiplantae</taxon>
        <taxon>Streptophyta</taxon>
        <taxon>Embryophyta</taxon>
        <taxon>Tracheophyta</taxon>
        <taxon>Spermatophyta</taxon>
        <taxon>Magnoliopsida</taxon>
        <taxon>Liliopsida</taxon>
        <taxon>Poales</taxon>
        <taxon>Poaceae</taxon>
        <taxon>PACMAD clade</taxon>
        <taxon>Chloridoideae</taxon>
        <taxon>Cynodonteae</taxon>
        <taxon>Eleusininae</taxon>
        <taxon>Eleusine</taxon>
    </lineage>
</organism>
<evidence type="ECO:0000313" key="3">
    <source>
        <dbReference type="Proteomes" id="UP001054889"/>
    </source>
</evidence>
<feature type="transmembrane region" description="Helical" evidence="1">
    <location>
        <begin position="40"/>
        <end position="63"/>
    </location>
</feature>